<name>A0ABR1WM45_9PEZI</name>
<dbReference type="Proteomes" id="UP001433268">
    <property type="component" value="Unassembled WGS sequence"/>
</dbReference>
<evidence type="ECO:0000313" key="2">
    <source>
        <dbReference type="Proteomes" id="UP001433268"/>
    </source>
</evidence>
<evidence type="ECO:0000313" key="1">
    <source>
        <dbReference type="EMBL" id="KAK8084503.1"/>
    </source>
</evidence>
<organism evidence="1 2">
    <name type="scientific">Apiospora hydei</name>
    <dbReference type="NCBI Taxonomy" id="1337664"/>
    <lineage>
        <taxon>Eukaryota</taxon>
        <taxon>Fungi</taxon>
        <taxon>Dikarya</taxon>
        <taxon>Ascomycota</taxon>
        <taxon>Pezizomycotina</taxon>
        <taxon>Sordariomycetes</taxon>
        <taxon>Xylariomycetidae</taxon>
        <taxon>Amphisphaeriales</taxon>
        <taxon>Apiosporaceae</taxon>
        <taxon>Apiospora</taxon>
    </lineage>
</organism>
<proteinExistence type="predicted"/>
<evidence type="ECO:0008006" key="3">
    <source>
        <dbReference type="Google" id="ProtNLM"/>
    </source>
</evidence>
<accession>A0ABR1WM45</accession>
<dbReference type="EMBL" id="JAQQWN010000005">
    <property type="protein sequence ID" value="KAK8084503.1"/>
    <property type="molecule type" value="Genomic_DNA"/>
</dbReference>
<dbReference type="RefSeq" id="XP_066669012.1">
    <property type="nucleotide sequence ID" value="XM_066810089.1"/>
</dbReference>
<reference evidence="1 2" key="1">
    <citation type="submission" date="2023-01" db="EMBL/GenBank/DDBJ databases">
        <title>Analysis of 21 Apiospora genomes using comparative genomics revels a genus with tremendous synthesis potential of carbohydrate active enzymes and secondary metabolites.</title>
        <authorList>
            <person name="Sorensen T."/>
        </authorList>
    </citation>
    <scope>NUCLEOTIDE SEQUENCE [LARGE SCALE GENOMIC DNA]</scope>
    <source>
        <strain evidence="1 2">CBS 114990</strain>
    </source>
</reference>
<sequence length="406" mass="45397">MKSFGWKDIDSTRVDRIIRCLAEISELEDKETNIVASSLACLEKMMRSAADLYEKQFGSSPLKLTGEKNEEISIVEFAIHLATEALLFSLCEERPARAVYRLLEPFLLSRNADPLFALAFGAPRYSIYDKKVHKGPCTYWDLRQSVMQAMISAAEDPGQSDLAICEDGYVAYQGVLDHVNEGIPTNKQVAGSIRVCPGWLKLRGRNSNYRKLVEESEPSLLSSRVDDSRTYPVELLSPMGTFQGIPEVDSTDRLGISVKHVVRASNEVAGSLQILTYLSEPHNDPVNPGTISRISANWQLSICAAIFSQICEDTTVRTPQLQILADRWNKKGDLGENLQWCHVGRETRGAKCWITTTHKSEALRFFEAGNLAFRGNPVFIHPPTVPLVYCIKEVMEKSQNGWVLIA</sequence>
<gene>
    <name evidence="1" type="ORF">PG997_005774</name>
</gene>
<comment type="caution">
    <text evidence="1">The sequence shown here is derived from an EMBL/GenBank/DDBJ whole genome shotgun (WGS) entry which is preliminary data.</text>
</comment>
<protein>
    <recommendedName>
        <fullName evidence="3">MAT1-1-2</fullName>
    </recommendedName>
</protein>
<keyword evidence="2" id="KW-1185">Reference proteome</keyword>
<dbReference type="GeneID" id="92043149"/>